<organism evidence="1">
    <name type="scientific">Macaca fascicularis</name>
    <name type="common">Crab-eating macaque</name>
    <name type="synonym">Cynomolgus monkey</name>
    <dbReference type="NCBI Taxonomy" id="9541"/>
    <lineage>
        <taxon>Eukaryota</taxon>
        <taxon>Metazoa</taxon>
        <taxon>Chordata</taxon>
        <taxon>Craniata</taxon>
        <taxon>Vertebrata</taxon>
        <taxon>Euteleostomi</taxon>
        <taxon>Mammalia</taxon>
        <taxon>Eutheria</taxon>
        <taxon>Euarchontoglires</taxon>
        <taxon>Primates</taxon>
        <taxon>Haplorrhini</taxon>
        <taxon>Catarrhini</taxon>
        <taxon>Cercopithecidae</taxon>
        <taxon>Cercopithecinae</taxon>
        <taxon>Macaca</taxon>
    </lineage>
</organism>
<reference evidence="1" key="1">
    <citation type="journal article" date="2007" name="PLoS Biol.">
        <title>Rate of evolution in brain-expressed genes in humans and other primates.</title>
        <authorList>
            <person name="Wang H.-Y."/>
            <person name="Chien H.-C."/>
            <person name="Osada N."/>
            <person name="Hashimoto K."/>
            <person name="Sugano S."/>
            <person name="Gojobori T."/>
            <person name="Chou C.-K."/>
            <person name="Tsai S.-F."/>
            <person name="Wu C.-I."/>
            <person name="Shen C.-K.J."/>
        </authorList>
    </citation>
    <scope>NUCLEOTIDE SEQUENCE</scope>
</reference>
<dbReference type="EMBL" id="AB172410">
    <property type="protein sequence ID" value="BAE89472.1"/>
    <property type="molecule type" value="mRNA"/>
</dbReference>
<sequence>MESSEEFLCSLIVFKLRKSKNPFTLHPKDPFTLHQGVLSWVLSHL</sequence>
<proteinExistence type="evidence at transcript level"/>
<name>I7GLF2_MACFA</name>
<evidence type="ECO:0000313" key="1">
    <source>
        <dbReference type="EMBL" id="BAE89472.1"/>
    </source>
</evidence>
<accession>I7GLF2</accession>
<protein>
    <submittedName>
        <fullName evidence="1">Macaca fascicularis brain cDNA, clone: QflA-17993</fullName>
    </submittedName>
</protein>
<dbReference type="AlphaFoldDB" id="I7GLF2"/>